<dbReference type="RefSeq" id="WP_183374813.1">
    <property type="nucleotide sequence ID" value="NZ_CBCSFZ010000019.1"/>
</dbReference>
<dbReference type="Proteomes" id="UP000568050">
    <property type="component" value="Unassembled WGS sequence"/>
</dbReference>
<protein>
    <submittedName>
        <fullName evidence="3">Ribosomal protein S27E</fullName>
    </submittedName>
</protein>
<evidence type="ECO:0000313" key="4">
    <source>
        <dbReference type="Proteomes" id="UP000568050"/>
    </source>
</evidence>
<reference evidence="3 4" key="1">
    <citation type="submission" date="2020-08" db="EMBL/GenBank/DDBJ databases">
        <title>Sequencing the genomes of 1000 actinobacteria strains.</title>
        <authorList>
            <person name="Klenk H.-P."/>
        </authorList>
    </citation>
    <scope>NUCLEOTIDE SEQUENCE [LARGE SCALE GENOMIC DNA]</scope>
    <source>
        <strain evidence="3 4">DSM 23040</strain>
    </source>
</reference>
<dbReference type="PANTHER" id="PTHR37826:SF3">
    <property type="entry name" value="J DOMAIN-CONTAINING PROTEIN"/>
    <property type="match status" value="1"/>
</dbReference>
<gene>
    <name evidence="3" type="ORF">FHX50_000866</name>
</gene>
<proteinExistence type="predicted"/>
<feature type="region of interest" description="Disordered" evidence="1">
    <location>
        <begin position="1"/>
        <end position="43"/>
    </location>
</feature>
<dbReference type="EMBL" id="JACHWP010000001">
    <property type="protein sequence ID" value="MBB3022618.1"/>
    <property type="molecule type" value="Genomic_DNA"/>
</dbReference>
<feature type="transmembrane region" description="Helical" evidence="2">
    <location>
        <begin position="413"/>
        <end position="435"/>
    </location>
</feature>
<keyword evidence="2" id="KW-1133">Transmembrane helix</keyword>
<evidence type="ECO:0000256" key="1">
    <source>
        <dbReference type="SAM" id="MobiDB-lite"/>
    </source>
</evidence>
<organism evidence="3 4">
    <name type="scientific">Helcobacillus massiliensis</name>
    <dbReference type="NCBI Taxonomy" id="521392"/>
    <lineage>
        <taxon>Bacteria</taxon>
        <taxon>Bacillati</taxon>
        <taxon>Actinomycetota</taxon>
        <taxon>Actinomycetes</taxon>
        <taxon>Micrococcales</taxon>
        <taxon>Dermabacteraceae</taxon>
        <taxon>Helcobacillus</taxon>
    </lineage>
</organism>
<evidence type="ECO:0000313" key="3">
    <source>
        <dbReference type="EMBL" id="MBB3022618.1"/>
    </source>
</evidence>
<keyword evidence="4" id="KW-1185">Reference proteome</keyword>
<evidence type="ECO:0000256" key="2">
    <source>
        <dbReference type="SAM" id="Phobius"/>
    </source>
</evidence>
<keyword evidence="3" id="KW-0689">Ribosomal protein</keyword>
<keyword evidence="2" id="KW-0812">Transmembrane</keyword>
<dbReference type="AlphaFoldDB" id="A0A839QSI1"/>
<dbReference type="GO" id="GO:0005840">
    <property type="term" value="C:ribosome"/>
    <property type="evidence" value="ECO:0007669"/>
    <property type="project" value="UniProtKB-KW"/>
</dbReference>
<name>A0A839QSI1_9MICO</name>
<accession>A0A839QSI1</accession>
<keyword evidence="3" id="KW-0687">Ribonucleoprotein</keyword>
<sequence length="438" mass="47470">MSAPFDPNAPRPIPQGAHDAHRVAADPQGAPLNGTEASDEAMTDVRPVGEQVIDTSRGQQSGFQKCPRCGSTEIGYSPVAAALVCTYCRFQWNEANADQQFGFDSSIGSLRGTVHGSGAANLVEDDSVVTIRCAGCGADVVIDPQQAAQARCHWCRQVLSLGQRIGNGRIPDAILPFTVPHEAAVKNIREFAGSRRAFATAAFKEGFQPQNILGVYMPYMLVDATMDVELQGRGQEHLGTRTVGSDDKRRTYYIAQEYEFGRRFTLRVDDLPLESNADRAHMNTAVNTNNVINAVQPFDTKNAVAYNPNYLSGFTSERRDTNIADLGGEAADGFLSIARARASGMLPLYDRGVVWEREGLDVHGSRWVSIYLPVWLYSHMEQRSDGSQFVHYIAVNGRTGRTMGSVPVSQGKLIAVSALASLGGLVLGFLAPLVANVF</sequence>
<keyword evidence="2" id="KW-0472">Membrane</keyword>
<dbReference type="PANTHER" id="PTHR37826">
    <property type="entry name" value="FLOTILLIN BAND_7_5 DOMAIN PROTEIN"/>
    <property type="match status" value="1"/>
</dbReference>
<comment type="caution">
    <text evidence="3">The sequence shown here is derived from an EMBL/GenBank/DDBJ whole genome shotgun (WGS) entry which is preliminary data.</text>
</comment>